<evidence type="ECO:0000256" key="3">
    <source>
        <dbReference type="ARBA" id="ARBA00022771"/>
    </source>
</evidence>
<feature type="compositionally biased region" description="Polar residues" evidence="6">
    <location>
        <begin position="15"/>
        <end position="25"/>
    </location>
</feature>
<dbReference type="PANTHER" id="PTHR23057">
    <property type="entry name" value="JUXTAPOSED WITH ANOTHER ZINC FINGER PROTEIN 1"/>
    <property type="match status" value="1"/>
</dbReference>
<organism evidence="8 9">
    <name type="scientific">Apophysomyces ossiformis</name>
    <dbReference type="NCBI Taxonomy" id="679940"/>
    <lineage>
        <taxon>Eukaryota</taxon>
        <taxon>Fungi</taxon>
        <taxon>Fungi incertae sedis</taxon>
        <taxon>Mucoromycota</taxon>
        <taxon>Mucoromycotina</taxon>
        <taxon>Mucoromycetes</taxon>
        <taxon>Mucorales</taxon>
        <taxon>Mucorineae</taxon>
        <taxon>Mucoraceae</taxon>
        <taxon>Apophysomyces</taxon>
    </lineage>
</organism>
<feature type="compositionally biased region" description="Low complexity" evidence="6">
    <location>
        <begin position="26"/>
        <end position="46"/>
    </location>
</feature>
<dbReference type="AlphaFoldDB" id="A0A8H7EM17"/>
<dbReference type="PROSITE" id="PS50157">
    <property type="entry name" value="ZINC_FINGER_C2H2_2"/>
    <property type="match status" value="1"/>
</dbReference>
<dbReference type="OrthoDB" id="3269380at2759"/>
<evidence type="ECO:0000256" key="6">
    <source>
        <dbReference type="SAM" id="MobiDB-lite"/>
    </source>
</evidence>
<dbReference type="InterPro" id="IPR036236">
    <property type="entry name" value="Znf_C2H2_sf"/>
</dbReference>
<name>A0A8H7EM17_9FUNG</name>
<evidence type="ECO:0000256" key="2">
    <source>
        <dbReference type="ARBA" id="ARBA00022737"/>
    </source>
</evidence>
<evidence type="ECO:0000256" key="4">
    <source>
        <dbReference type="ARBA" id="ARBA00022833"/>
    </source>
</evidence>
<sequence length="408" mass="45303">MQPNMPMKAEGVPTVPQNYGNYKSVQQPQSNPPQMQSPMLRQVQHQQKQKQPHHQQNIYSQAAQQRQHHPQQQQQQQQQHHPQPPQPQRQPQQPYNDIRHNATMIASRSAEGAALGQHYNGYGSVGNAQQDIVASLAPTHSVPPVYNPVDISSIVHSPVVSMPDLPTTLPPLNSTVLNTSSPSHMAAPSTQSPTHQKHAKHAMMARPGRDKTWAPDEEALLRGSLSPSVSHTMAQQDPSVLAQFQSSAGAVERRGMPQEFENQEMHELNPYGCDVPGCYASFSASTGLFYHMKNVHPSLEGVDKPYRCAMPNCTKRYKNINGLQYHLREAKGSSGHGAPALAGEDGGGGKPFKCQIPGCKKAYRTANGLRYHHTRGHNLQLAMDEIQSPSQQQFRMRREKWLPDNSNV</sequence>
<feature type="compositionally biased region" description="Low complexity" evidence="6">
    <location>
        <begin position="61"/>
        <end position="81"/>
    </location>
</feature>
<proteinExistence type="predicted"/>
<dbReference type="Gene3D" id="3.30.160.60">
    <property type="entry name" value="Classic Zinc Finger"/>
    <property type="match status" value="3"/>
</dbReference>
<feature type="region of interest" description="Disordered" evidence="6">
    <location>
        <begin position="388"/>
        <end position="408"/>
    </location>
</feature>
<evidence type="ECO:0000256" key="1">
    <source>
        <dbReference type="ARBA" id="ARBA00022723"/>
    </source>
</evidence>
<dbReference type="PROSITE" id="PS00028">
    <property type="entry name" value="ZINC_FINGER_C2H2_1"/>
    <property type="match status" value="2"/>
</dbReference>
<dbReference type="SUPFAM" id="SSF57667">
    <property type="entry name" value="beta-beta-alpha zinc fingers"/>
    <property type="match status" value="2"/>
</dbReference>
<dbReference type="Proteomes" id="UP000605846">
    <property type="component" value="Unassembled WGS sequence"/>
</dbReference>
<evidence type="ECO:0000259" key="7">
    <source>
        <dbReference type="PROSITE" id="PS50157"/>
    </source>
</evidence>
<gene>
    <name evidence="8" type="ORF">EC973_002002</name>
</gene>
<protein>
    <recommendedName>
        <fullName evidence="7">C2H2-type domain-containing protein</fullName>
    </recommendedName>
</protein>
<keyword evidence="1" id="KW-0479">Metal-binding</keyword>
<keyword evidence="9" id="KW-1185">Reference proteome</keyword>
<dbReference type="PANTHER" id="PTHR23057:SF0">
    <property type="entry name" value="JUXTAPOSED WITH ANOTHER ZINC FINGER PROTEIN 1"/>
    <property type="match status" value="1"/>
</dbReference>
<evidence type="ECO:0000313" key="8">
    <source>
        <dbReference type="EMBL" id="KAF7723491.1"/>
    </source>
</evidence>
<evidence type="ECO:0000256" key="5">
    <source>
        <dbReference type="PROSITE-ProRule" id="PRU00042"/>
    </source>
</evidence>
<accession>A0A8H7EM17</accession>
<dbReference type="InterPro" id="IPR051580">
    <property type="entry name" value="ZnF-Chromatin_assoc"/>
</dbReference>
<keyword evidence="4" id="KW-0862">Zinc</keyword>
<feature type="domain" description="C2H2-type" evidence="7">
    <location>
        <begin position="271"/>
        <end position="301"/>
    </location>
</feature>
<dbReference type="GO" id="GO:0008270">
    <property type="term" value="F:zinc ion binding"/>
    <property type="evidence" value="ECO:0007669"/>
    <property type="project" value="UniProtKB-KW"/>
</dbReference>
<keyword evidence="2" id="KW-0677">Repeat</keyword>
<evidence type="ECO:0000313" key="9">
    <source>
        <dbReference type="Proteomes" id="UP000605846"/>
    </source>
</evidence>
<dbReference type="EMBL" id="JABAYA010000150">
    <property type="protein sequence ID" value="KAF7723491.1"/>
    <property type="molecule type" value="Genomic_DNA"/>
</dbReference>
<dbReference type="InterPro" id="IPR013087">
    <property type="entry name" value="Znf_C2H2_type"/>
</dbReference>
<reference evidence="8" key="1">
    <citation type="submission" date="2020-01" db="EMBL/GenBank/DDBJ databases">
        <title>Genome Sequencing of Three Apophysomyces-Like Fungal Strains Confirms a Novel Fungal Genus in the Mucoromycota with divergent Burkholderia-like Endosymbiotic Bacteria.</title>
        <authorList>
            <person name="Stajich J.E."/>
            <person name="Macias A.M."/>
            <person name="Carter-House D."/>
            <person name="Lovett B."/>
            <person name="Kasson L.R."/>
            <person name="Berry K."/>
            <person name="Grigoriev I."/>
            <person name="Chang Y."/>
            <person name="Spatafora J."/>
            <person name="Kasson M.T."/>
        </authorList>
    </citation>
    <scope>NUCLEOTIDE SEQUENCE</scope>
    <source>
        <strain evidence="8">NRRL A-21654</strain>
    </source>
</reference>
<feature type="region of interest" description="Disordered" evidence="6">
    <location>
        <begin position="1"/>
        <end position="95"/>
    </location>
</feature>
<keyword evidence="3 5" id="KW-0863">Zinc-finger</keyword>
<dbReference type="SMART" id="SM00355">
    <property type="entry name" value="ZnF_C2H2"/>
    <property type="match status" value="3"/>
</dbReference>
<comment type="caution">
    <text evidence="8">The sequence shown here is derived from an EMBL/GenBank/DDBJ whole genome shotgun (WGS) entry which is preliminary data.</text>
</comment>
<dbReference type="GO" id="GO:0005634">
    <property type="term" value="C:nucleus"/>
    <property type="evidence" value="ECO:0007669"/>
    <property type="project" value="TreeGrafter"/>
</dbReference>